<evidence type="ECO:0000256" key="6">
    <source>
        <dbReference type="ARBA" id="ARBA00023136"/>
    </source>
</evidence>
<dbReference type="EMBL" id="AP025628">
    <property type="protein sequence ID" value="BDG60065.1"/>
    <property type="molecule type" value="Genomic_DNA"/>
</dbReference>
<feature type="transmembrane region" description="Helical" evidence="7">
    <location>
        <begin position="142"/>
        <end position="161"/>
    </location>
</feature>
<evidence type="ECO:0000256" key="7">
    <source>
        <dbReference type="SAM" id="Phobius"/>
    </source>
</evidence>
<keyword evidence="5 7" id="KW-1133">Transmembrane helix</keyword>
<feature type="transmembrane region" description="Helical" evidence="7">
    <location>
        <begin position="19"/>
        <end position="39"/>
    </location>
</feature>
<keyword evidence="6 7" id="KW-0472">Membrane</keyword>
<reference evidence="8" key="1">
    <citation type="submission" date="2022-03" db="EMBL/GenBank/DDBJ databases">
        <title>Complete genome sequence of Caldinitratiruptor microaerophilus.</title>
        <authorList>
            <person name="Mukaiyama R."/>
            <person name="Nishiyama T."/>
            <person name="Ueda K."/>
        </authorList>
    </citation>
    <scope>NUCLEOTIDE SEQUENCE</scope>
    <source>
        <strain evidence="8">JCM 16183</strain>
    </source>
</reference>
<dbReference type="KEGG" id="cmic:caldi_11550"/>
<keyword evidence="4 7" id="KW-0812">Transmembrane</keyword>
<feature type="transmembrane region" description="Helical" evidence="7">
    <location>
        <begin position="54"/>
        <end position="74"/>
    </location>
</feature>
<dbReference type="InterPro" id="IPR018383">
    <property type="entry name" value="UPF0324_pro"/>
</dbReference>
<feature type="transmembrane region" description="Helical" evidence="7">
    <location>
        <begin position="200"/>
        <end position="222"/>
    </location>
</feature>
<gene>
    <name evidence="8" type="ORF">caldi_11550</name>
</gene>
<feature type="transmembrane region" description="Helical" evidence="7">
    <location>
        <begin position="335"/>
        <end position="357"/>
    </location>
</feature>
<dbReference type="AlphaFoldDB" id="A0AA35G7M8"/>
<dbReference type="Proteomes" id="UP001163687">
    <property type="component" value="Chromosome"/>
</dbReference>
<evidence type="ECO:0000256" key="3">
    <source>
        <dbReference type="ARBA" id="ARBA00022475"/>
    </source>
</evidence>
<proteinExistence type="inferred from homology"/>
<dbReference type="PANTHER" id="PTHR30106">
    <property type="entry name" value="INNER MEMBRANE PROTEIN YEIH-RELATED"/>
    <property type="match status" value="1"/>
</dbReference>
<comment type="similarity">
    <text evidence="2">Belongs to the UPF0324 family.</text>
</comment>
<evidence type="ECO:0008006" key="10">
    <source>
        <dbReference type="Google" id="ProtNLM"/>
    </source>
</evidence>
<evidence type="ECO:0000313" key="8">
    <source>
        <dbReference type="EMBL" id="BDG60065.1"/>
    </source>
</evidence>
<dbReference type="Pfam" id="PF03601">
    <property type="entry name" value="Cons_hypoth698"/>
    <property type="match status" value="1"/>
</dbReference>
<feature type="transmembrane region" description="Helical" evidence="7">
    <location>
        <begin position="111"/>
        <end position="135"/>
    </location>
</feature>
<dbReference type="PANTHER" id="PTHR30106:SF1">
    <property type="entry name" value="UPF0324 MEMBRANE PROTEIN FN0533"/>
    <property type="match status" value="1"/>
</dbReference>
<feature type="transmembrane region" description="Helical" evidence="7">
    <location>
        <begin position="272"/>
        <end position="290"/>
    </location>
</feature>
<feature type="transmembrane region" description="Helical" evidence="7">
    <location>
        <begin position="167"/>
        <end position="188"/>
    </location>
</feature>
<name>A0AA35G7M8_9FIRM</name>
<keyword evidence="3" id="KW-1003">Cell membrane</keyword>
<dbReference type="RefSeq" id="WP_264844132.1">
    <property type="nucleotide sequence ID" value="NZ_AP025628.1"/>
</dbReference>
<evidence type="ECO:0000256" key="5">
    <source>
        <dbReference type="ARBA" id="ARBA00022989"/>
    </source>
</evidence>
<keyword evidence="9" id="KW-1185">Reference proteome</keyword>
<comment type="subcellular location">
    <subcellularLocation>
        <location evidence="1">Cell membrane</location>
        <topology evidence="1">Multi-pass membrane protein</topology>
    </subcellularLocation>
</comment>
<evidence type="ECO:0000256" key="1">
    <source>
        <dbReference type="ARBA" id="ARBA00004651"/>
    </source>
</evidence>
<evidence type="ECO:0000313" key="9">
    <source>
        <dbReference type="Proteomes" id="UP001163687"/>
    </source>
</evidence>
<evidence type="ECO:0000256" key="2">
    <source>
        <dbReference type="ARBA" id="ARBA00007977"/>
    </source>
</evidence>
<accession>A0AA35G7M8</accession>
<dbReference type="GO" id="GO:0005886">
    <property type="term" value="C:plasma membrane"/>
    <property type="evidence" value="ECO:0007669"/>
    <property type="project" value="UniProtKB-SubCell"/>
</dbReference>
<organism evidence="8 9">
    <name type="scientific">Caldinitratiruptor microaerophilus</name>
    <dbReference type="NCBI Taxonomy" id="671077"/>
    <lineage>
        <taxon>Bacteria</taxon>
        <taxon>Bacillati</taxon>
        <taxon>Bacillota</taxon>
        <taxon>Clostridia</taxon>
        <taxon>Eubacteriales</taxon>
        <taxon>Symbiobacteriaceae</taxon>
        <taxon>Caldinitratiruptor</taxon>
    </lineage>
</organism>
<protein>
    <recommendedName>
        <fullName evidence="10">Sulfate exporter family transporter</fullName>
    </recommendedName>
</protein>
<feature type="transmembrane region" description="Helical" evidence="7">
    <location>
        <begin position="234"/>
        <end position="252"/>
    </location>
</feature>
<sequence length="358" mass="36981">MAGPVGAPLAARAVVWRRAASWALSGALVLSLALLSRWLAGEARRLPGLGLVDYPLWAAGLGLAARGLLGAMGLRGRVRRAARTELYLKIGVVLLGAGISVGDVLQVGVRAILQSVVLVLVVFVTTWLVAGALGVDPRLRAILATAVSVGMSGAVAAAGVTRARREQVAYAAALVVAFALPLMVLQPLAARLLALPDAVAGAWIGGNIDTTAAVLAAGALYGERAMRVAAVVKISHNLLIGAVTALLSLYWVTRLEPGAGARPRPRELWARFPKFVLGFVAASFAASALAGTGHLDRAALEAVASLRNAFLTLAFVSIGLETSFRGLVAEGLRPVAVYALATLFNTLAALAVAWWLFG</sequence>
<evidence type="ECO:0000256" key="4">
    <source>
        <dbReference type="ARBA" id="ARBA00022692"/>
    </source>
</evidence>